<dbReference type="SMART" id="SM00978">
    <property type="entry name" value="Tim44"/>
    <property type="match status" value="1"/>
</dbReference>
<keyword evidence="2" id="KW-0472">Membrane</keyword>
<evidence type="ECO:0000313" key="5">
    <source>
        <dbReference type="Proteomes" id="UP000698752"/>
    </source>
</evidence>
<comment type="caution">
    <text evidence="4">The sequence shown here is derived from an EMBL/GenBank/DDBJ whole genome shotgun (WGS) entry which is preliminary data.</text>
</comment>
<gene>
    <name evidence="4" type="ORF">GXW78_11265</name>
</gene>
<sequence length="326" mass="34129">MSETPSPMRRTATFLTAMAALAFVLAPMMAEARPGGGRSSGSRGSQTYSAPPSTTTAPGGGTRFDRTNTPQPGSNVARPGTAAPGAAPQRGFFGSFGGALLAGGLIGGLLGFGLFGGGAGFGAILGMILQIALIGLLVMFVVRFIRSRRAAPAGGPAAAPYAFQAQPEPKQFGGAMGGAQAAPARAGGPLEVGPDDFQAFEQTLKDVNAAWSRRDLSALRAVATPEMVGYFSQDLRDLEARNWRNETRDVRLEQGDLAESWNEDGEDYATVAMRFSMLDATFDNATNKVVEGSTTQRAEATELWTFTRKGPGGRWMLSAIQQSQPA</sequence>
<feature type="transmembrane region" description="Helical" evidence="2">
    <location>
        <begin position="121"/>
        <end position="142"/>
    </location>
</feature>
<dbReference type="InterPro" id="IPR007379">
    <property type="entry name" value="Tim44-like_dom"/>
</dbReference>
<dbReference type="EMBL" id="JAAEDI010000011">
    <property type="protein sequence ID" value="MBR0650243.1"/>
    <property type="molecule type" value="Genomic_DNA"/>
</dbReference>
<feature type="domain" description="Tim44-like" evidence="3">
    <location>
        <begin position="177"/>
        <end position="322"/>
    </location>
</feature>
<dbReference type="Proteomes" id="UP000698752">
    <property type="component" value="Unassembled WGS sequence"/>
</dbReference>
<feature type="compositionally biased region" description="Low complexity" evidence="1">
    <location>
        <begin position="40"/>
        <end position="57"/>
    </location>
</feature>
<proteinExistence type="predicted"/>
<dbReference type="InterPro" id="IPR032710">
    <property type="entry name" value="NTF2-like_dom_sf"/>
</dbReference>
<evidence type="ECO:0000259" key="3">
    <source>
        <dbReference type="SMART" id="SM00978"/>
    </source>
</evidence>
<name>A0ABS5EGW4_9PROT</name>
<dbReference type="PANTHER" id="PTHR41542:SF1">
    <property type="entry name" value="BLL5807 PROTEIN"/>
    <property type="match status" value="1"/>
</dbReference>
<feature type="transmembrane region" description="Helical" evidence="2">
    <location>
        <begin position="12"/>
        <end position="30"/>
    </location>
</feature>
<dbReference type="SUPFAM" id="SSF54427">
    <property type="entry name" value="NTF2-like"/>
    <property type="match status" value="1"/>
</dbReference>
<feature type="transmembrane region" description="Helical" evidence="2">
    <location>
        <begin position="92"/>
        <end position="115"/>
    </location>
</feature>
<dbReference type="Pfam" id="PF04280">
    <property type="entry name" value="Tim44"/>
    <property type="match status" value="1"/>
</dbReference>
<dbReference type="Gene3D" id="3.10.450.240">
    <property type="match status" value="1"/>
</dbReference>
<feature type="region of interest" description="Disordered" evidence="1">
    <location>
        <begin position="32"/>
        <end position="84"/>
    </location>
</feature>
<protein>
    <submittedName>
        <fullName evidence="4">Tim44 domain-containing protein</fullName>
    </submittedName>
</protein>
<evidence type="ECO:0000313" key="4">
    <source>
        <dbReference type="EMBL" id="MBR0650243.1"/>
    </source>
</evidence>
<keyword evidence="2" id="KW-1133">Transmembrane helix</keyword>
<reference evidence="5" key="1">
    <citation type="journal article" date="2021" name="Syst. Appl. Microbiol.">
        <title>Roseomonas hellenica sp. nov., isolated from roots of wild-growing Alkanna tinctoria.</title>
        <authorList>
            <person name="Rat A."/>
            <person name="Naranjo H.D."/>
            <person name="Lebbe L."/>
            <person name="Cnockaert M."/>
            <person name="Krigas N."/>
            <person name="Grigoriadou K."/>
            <person name="Maloupa E."/>
            <person name="Willems A."/>
        </authorList>
    </citation>
    <scope>NUCLEOTIDE SEQUENCE [LARGE SCALE GENOMIC DNA]</scope>
    <source>
        <strain evidence="5">LMG 31159</strain>
    </source>
</reference>
<evidence type="ECO:0000256" key="2">
    <source>
        <dbReference type="SAM" id="Phobius"/>
    </source>
</evidence>
<organism evidence="4 5">
    <name type="scientific">Neoroseomonas terrae</name>
    <dbReference type="NCBI Taxonomy" id="424799"/>
    <lineage>
        <taxon>Bacteria</taxon>
        <taxon>Pseudomonadati</taxon>
        <taxon>Pseudomonadota</taxon>
        <taxon>Alphaproteobacteria</taxon>
        <taxon>Acetobacterales</taxon>
        <taxon>Acetobacteraceae</taxon>
        <taxon>Neoroseomonas</taxon>
    </lineage>
</organism>
<dbReference type="PANTHER" id="PTHR41542">
    <property type="entry name" value="BLL5807 PROTEIN"/>
    <property type="match status" value="1"/>
</dbReference>
<keyword evidence="5" id="KW-1185">Reference proteome</keyword>
<keyword evidence="2" id="KW-0812">Transmembrane</keyword>
<accession>A0ABS5EGW4</accession>
<evidence type="ECO:0000256" key="1">
    <source>
        <dbReference type="SAM" id="MobiDB-lite"/>
    </source>
</evidence>